<dbReference type="EC" id="3.4.17.21" evidence="18"/>
<dbReference type="SUPFAM" id="SSF52025">
    <property type="entry name" value="PA domain"/>
    <property type="match status" value="1"/>
</dbReference>
<evidence type="ECO:0000259" key="20">
    <source>
        <dbReference type="Pfam" id="PF02225"/>
    </source>
</evidence>
<dbReference type="GO" id="GO:0005886">
    <property type="term" value="C:plasma membrane"/>
    <property type="evidence" value="ECO:0007669"/>
    <property type="project" value="UniProtKB-SubCell"/>
</dbReference>
<dbReference type="GO" id="GO:0004181">
    <property type="term" value="F:metallocarboxypeptidase activity"/>
    <property type="evidence" value="ECO:0007669"/>
    <property type="project" value="UniProtKB-EC"/>
</dbReference>
<name>A0A8B8DMI5_CRAVI</name>
<accession>A0A8B8DMI5</accession>
<evidence type="ECO:0000259" key="22">
    <source>
        <dbReference type="Pfam" id="PF04389"/>
    </source>
</evidence>
<evidence type="ECO:0000256" key="6">
    <source>
        <dbReference type="ARBA" id="ARBA00022670"/>
    </source>
</evidence>
<dbReference type="SUPFAM" id="SSF53187">
    <property type="entry name" value="Zn-dependent exopeptidases"/>
    <property type="match status" value="1"/>
</dbReference>
<comment type="similarity">
    <text evidence="3">Belongs to the peptidase M28 family. M28B subfamily.</text>
</comment>
<comment type="subunit">
    <text evidence="4">Homodimer.</text>
</comment>
<dbReference type="CDD" id="cd08022">
    <property type="entry name" value="M28_PSMA_like"/>
    <property type="match status" value="1"/>
</dbReference>
<keyword evidence="12 19" id="KW-1133">Transmembrane helix</keyword>
<evidence type="ECO:0000256" key="14">
    <source>
        <dbReference type="ARBA" id="ARBA00023049"/>
    </source>
</evidence>
<dbReference type="Gene3D" id="3.40.630.10">
    <property type="entry name" value="Zn peptidases"/>
    <property type="match status" value="1"/>
</dbReference>
<dbReference type="AlphaFoldDB" id="A0A8B8DMI5"/>
<evidence type="ECO:0000256" key="15">
    <source>
        <dbReference type="ARBA" id="ARBA00023136"/>
    </source>
</evidence>
<evidence type="ECO:0000313" key="23">
    <source>
        <dbReference type="Proteomes" id="UP000694844"/>
    </source>
</evidence>
<evidence type="ECO:0000256" key="11">
    <source>
        <dbReference type="ARBA" id="ARBA00022968"/>
    </source>
</evidence>
<evidence type="ECO:0000256" key="8">
    <source>
        <dbReference type="ARBA" id="ARBA00022723"/>
    </source>
</evidence>
<dbReference type="InterPro" id="IPR007484">
    <property type="entry name" value="Peptidase_M28"/>
</dbReference>
<dbReference type="InterPro" id="IPR036757">
    <property type="entry name" value="TFR-like_dimer_dom_sf"/>
</dbReference>
<dbReference type="InterPro" id="IPR039373">
    <property type="entry name" value="Peptidase_M28B"/>
</dbReference>
<evidence type="ECO:0000259" key="21">
    <source>
        <dbReference type="Pfam" id="PF04253"/>
    </source>
</evidence>
<feature type="transmembrane region" description="Helical" evidence="19">
    <location>
        <begin position="33"/>
        <end position="56"/>
    </location>
</feature>
<comment type="cofactor">
    <cofactor evidence="1">
        <name>Zn(2+)</name>
        <dbReference type="ChEBI" id="CHEBI:29105"/>
    </cofactor>
</comment>
<reference evidence="24" key="1">
    <citation type="submission" date="2025-08" db="UniProtKB">
        <authorList>
            <consortium name="RefSeq"/>
        </authorList>
    </citation>
    <scope>IDENTIFICATION</scope>
    <source>
        <tissue evidence="24">Whole sample</tissue>
    </source>
</reference>
<evidence type="ECO:0000256" key="2">
    <source>
        <dbReference type="ARBA" id="ARBA00004401"/>
    </source>
</evidence>
<feature type="domain" description="PA" evidence="20">
    <location>
        <begin position="200"/>
        <end position="286"/>
    </location>
</feature>
<dbReference type="Pfam" id="PF04253">
    <property type="entry name" value="TFR_dimer"/>
    <property type="match status" value="1"/>
</dbReference>
<keyword evidence="10" id="KW-0862">Zinc</keyword>
<dbReference type="InterPro" id="IPR007365">
    <property type="entry name" value="TFR-like_dimer_dom"/>
</dbReference>
<dbReference type="CDD" id="cd02121">
    <property type="entry name" value="PA_GCPII_like"/>
    <property type="match status" value="1"/>
</dbReference>
<evidence type="ECO:0000256" key="17">
    <source>
        <dbReference type="ARBA" id="ARBA00052003"/>
    </source>
</evidence>
<keyword evidence="14" id="KW-0482">Metalloprotease</keyword>
<evidence type="ECO:0000256" key="18">
    <source>
        <dbReference type="ARBA" id="ARBA00066561"/>
    </source>
</evidence>
<evidence type="ECO:0000256" key="5">
    <source>
        <dbReference type="ARBA" id="ARBA00022475"/>
    </source>
</evidence>
<keyword evidence="11" id="KW-0735">Signal-anchor</keyword>
<evidence type="ECO:0000313" key="24">
    <source>
        <dbReference type="RefSeq" id="XP_022328978.1"/>
    </source>
</evidence>
<dbReference type="Gene3D" id="1.20.930.40">
    <property type="entry name" value="Transferrin receptor-like, dimerisation domain"/>
    <property type="match status" value="1"/>
</dbReference>
<keyword evidence="23" id="KW-1185">Reference proteome</keyword>
<dbReference type="GeneID" id="111127941"/>
<evidence type="ECO:0000256" key="13">
    <source>
        <dbReference type="ARBA" id="ARBA00022997"/>
    </source>
</evidence>
<organism evidence="23 24">
    <name type="scientific">Crassostrea virginica</name>
    <name type="common">Eastern oyster</name>
    <dbReference type="NCBI Taxonomy" id="6565"/>
    <lineage>
        <taxon>Eukaryota</taxon>
        <taxon>Metazoa</taxon>
        <taxon>Spiralia</taxon>
        <taxon>Lophotrochozoa</taxon>
        <taxon>Mollusca</taxon>
        <taxon>Bivalvia</taxon>
        <taxon>Autobranchia</taxon>
        <taxon>Pteriomorphia</taxon>
        <taxon>Ostreida</taxon>
        <taxon>Ostreoidea</taxon>
        <taxon>Ostreidae</taxon>
        <taxon>Crassostrea</taxon>
    </lineage>
</organism>
<protein>
    <recommendedName>
        <fullName evidence="18">glutamate carboxypeptidase II</fullName>
        <ecNumber evidence="18">3.4.17.21</ecNumber>
    </recommendedName>
</protein>
<dbReference type="GO" id="GO:0016805">
    <property type="term" value="F:dipeptidase activity"/>
    <property type="evidence" value="ECO:0007669"/>
    <property type="project" value="UniProtKB-KW"/>
</dbReference>
<dbReference type="Pfam" id="PF02225">
    <property type="entry name" value="PA"/>
    <property type="match status" value="1"/>
</dbReference>
<gene>
    <name evidence="24" type="primary">LOC111127941</name>
</gene>
<dbReference type="GO" id="GO:0006508">
    <property type="term" value="P:proteolysis"/>
    <property type="evidence" value="ECO:0007669"/>
    <property type="project" value="UniProtKB-KW"/>
</dbReference>
<proteinExistence type="inferred from homology"/>
<dbReference type="RefSeq" id="XP_022328978.1">
    <property type="nucleotide sequence ID" value="XM_022473270.1"/>
</dbReference>
<dbReference type="FunFam" id="1.20.930.40:FF:000001">
    <property type="entry name" value="N-acetylated-alpha-linked acidic dipeptidase 2"/>
    <property type="match status" value="1"/>
</dbReference>
<keyword evidence="15 19" id="KW-0472">Membrane</keyword>
<sequence>MSIWQTRQFSVSNDSCDSSEISMKPSTQARRKLILWVLIAGVVGLGFGMIIGRFGFCDQTEENSAPGISDAIVQEADPGITAEILNQVNSDNIRHYLQKLSENPHLAGTDADYQQARELRDFWKSVGLDEAFITPYDVLLSYPETQDESKMNQIFVYDASNQELWKSALYEPILDPSENKSHVVPPFNAYSAPGDVSSSELVYVNYGRVEDYRWLAQNTSINVTGKIVLARYGKIFRGDKANQAHLHGAKGIIIYSDPADYAVDGETSQVYPRDWWLPPSGTQRGTILLGSGDPLTPGYPATEHAYRLNETEAHLPQIPCHPIGYGVAKNLLGYMGGTEVPADWRGALNLTYRYGGSLINSASRVRIRISTKNEKKRTYNVFGVIRGRVEPDRYVLLGNHRDAWVFGAIDPSSGTAVMKEVSRVMGNLVKANKWRPRRTIIFCSWGAEEYGLIGSTEWIEQYVKNLAARAVAYLNVDIAVQGNYSLRSLGTPLLYSAIYDATKKIPNPDDQDMTKKTVYDKWLASFPDTAQGLPRISDMGSGSDYAPFIKRVGLPCVDIRYTYNTNQYKISSYPLYHSKYETFKVVDEIMDRGFKRHQAVGQTWAELARNLADSLIIPFKVQDYAKKLQQLIKQLEDDFGQLMKMNGIEFDLLYNVSNRFTSETTAFQKFVDSVDKKDPFAIRKVNDQLIQLERAFIDPQGLPGRPLARHVLFAESSVNTYAGSSFPGLADGMFEIEGSPDEARRWEIVRKHFSVILYTIESAASTLRDVHKFMPL</sequence>
<dbReference type="FunFam" id="3.50.30.30:FF:000002">
    <property type="entry name" value="N-acetylated-alpha-linked acidic dipeptidase 2"/>
    <property type="match status" value="1"/>
</dbReference>
<dbReference type="InterPro" id="IPR046450">
    <property type="entry name" value="PA_dom_sf"/>
</dbReference>
<dbReference type="KEGG" id="cvn:111127941"/>
<dbReference type="Pfam" id="PF04389">
    <property type="entry name" value="Peptidase_M28"/>
    <property type="match status" value="1"/>
</dbReference>
<keyword evidence="9" id="KW-0378">Hydrolase</keyword>
<evidence type="ECO:0000256" key="7">
    <source>
        <dbReference type="ARBA" id="ARBA00022692"/>
    </source>
</evidence>
<keyword evidence="8" id="KW-0479">Metal-binding</keyword>
<comment type="subcellular location">
    <subcellularLocation>
        <location evidence="2">Cell membrane</location>
        <topology evidence="2">Single-pass type II membrane protein</topology>
    </subcellularLocation>
</comment>
<dbReference type="InterPro" id="IPR003137">
    <property type="entry name" value="PA_domain"/>
</dbReference>
<evidence type="ECO:0000256" key="3">
    <source>
        <dbReference type="ARBA" id="ARBA00005634"/>
    </source>
</evidence>
<feature type="domain" description="Peptidase M28" evidence="22">
    <location>
        <begin position="380"/>
        <end position="584"/>
    </location>
</feature>
<dbReference type="PANTHER" id="PTHR10404">
    <property type="entry name" value="N-ACETYLATED-ALPHA-LINKED ACIDIC DIPEPTIDASE"/>
    <property type="match status" value="1"/>
</dbReference>
<keyword evidence="5" id="KW-1003">Cell membrane</keyword>
<feature type="domain" description="Transferrin receptor-like dimerisation" evidence="21">
    <location>
        <begin position="650"/>
        <end position="768"/>
    </location>
</feature>
<evidence type="ECO:0000256" key="16">
    <source>
        <dbReference type="ARBA" id="ARBA00023180"/>
    </source>
</evidence>
<evidence type="ECO:0000256" key="4">
    <source>
        <dbReference type="ARBA" id="ARBA00011738"/>
    </source>
</evidence>
<dbReference type="GO" id="GO:0046872">
    <property type="term" value="F:metal ion binding"/>
    <property type="evidence" value="ECO:0007669"/>
    <property type="project" value="UniProtKB-KW"/>
</dbReference>
<evidence type="ECO:0000256" key="1">
    <source>
        <dbReference type="ARBA" id="ARBA00001947"/>
    </source>
</evidence>
<dbReference type="Gene3D" id="3.50.30.30">
    <property type="match status" value="1"/>
</dbReference>
<evidence type="ECO:0000256" key="9">
    <source>
        <dbReference type="ARBA" id="ARBA00022801"/>
    </source>
</evidence>
<dbReference type="OrthoDB" id="5841748at2759"/>
<keyword evidence="13" id="KW-0224">Dipeptidase</keyword>
<keyword evidence="16" id="KW-0325">Glycoprotein</keyword>
<evidence type="ECO:0000256" key="12">
    <source>
        <dbReference type="ARBA" id="ARBA00022989"/>
    </source>
</evidence>
<keyword evidence="6" id="KW-0645">Protease</keyword>
<evidence type="ECO:0000256" key="10">
    <source>
        <dbReference type="ARBA" id="ARBA00022833"/>
    </source>
</evidence>
<evidence type="ECO:0000256" key="19">
    <source>
        <dbReference type="SAM" id="Phobius"/>
    </source>
</evidence>
<keyword evidence="7 19" id="KW-0812">Transmembrane</keyword>
<dbReference type="PANTHER" id="PTHR10404:SF77">
    <property type="entry name" value="GLUTAMATE CARBOXYPEPTIDASE 2 HOMOLOG"/>
    <property type="match status" value="1"/>
</dbReference>
<dbReference type="FunFam" id="3.40.630.10:FF:000089">
    <property type="entry name" value="N-acetylated alpha-linked acidic dipeptidase like 1"/>
    <property type="match status" value="1"/>
</dbReference>
<comment type="catalytic activity">
    <reaction evidence="17">
        <text>Release of an unsubstituted, C-terminal glutamyl residue, typically from Ac-Asp-Glu or folylpoly-gamma-glutamates.</text>
        <dbReference type="EC" id="3.4.17.21"/>
    </reaction>
</comment>
<dbReference type="Proteomes" id="UP000694844">
    <property type="component" value="Chromosome 4"/>
</dbReference>
<dbReference type="SUPFAM" id="SSF47672">
    <property type="entry name" value="Transferrin receptor-like dimerisation domain"/>
    <property type="match status" value="1"/>
</dbReference>